<dbReference type="PANTHER" id="PTHR32154:SF20">
    <property type="entry name" value="2-OXOGLUTARATE OXIDOREDUCTASE SUBUNIT KORA"/>
    <property type="match status" value="1"/>
</dbReference>
<gene>
    <name evidence="4" type="ORF">ENY07_05815</name>
</gene>
<protein>
    <submittedName>
        <fullName evidence="4">2-oxoacid:acceptor oxidoreductase subunit alpha</fullName>
    </submittedName>
</protein>
<sequence length="577" mass="58794">MGQTAAGAVSLALIGSGGAGAMRAGEILLDVAAKAGFFGLMTRTMGAQIRGGEAAALLRITTAPVSSLDDHFDLLVALDWANFSRFAAELPLAATSLVICDPDEGEVPTAIRESGAHVVALEMKKLARAVPGGRTNMVALGAVAAAIGLPAALVTDVLARQLGRKGDAVLAASASALALGVKAAAGLPPLRRLAAPPAVAGARWNISGNQATGLGALKGGIGFVAAYPITPATEVLEWMAPALAKTGGMLVQAEDELAAINMVIGASFAGTPALTATSGPGLSLMIEALGLAVASETPLVVVDVMRGGPSTGIPTKSEQSDLDIAVHGLHGDAPHLVLAPNSIGDCAFTTQWAVALAETLQTPAIVLSDQALGQSRAVIAPPPVPPTLPGRLVATAGEGGGYQRYALTASGVSPMAVPGTLGTSYVADGLEHTPRGAPSAQASDHHAQLDKRARKLAIFDYGEAWADREGTDGDEIALLTWGSATGPAREAVRRARGAGRAVRLISLRLLLPAQPARLAAALVGVRRLLVVEQSHGRQFHKFLRANYDLPAEVAVISRPGPLPIRPADILACLAKWE</sequence>
<evidence type="ECO:0000313" key="4">
    <source>
        <dbReference type="EMBL" id="HGC42722.1"/>
    </source>
</evidence>
<dbReference type="PANTHER" id="PTHR32154">
    <property type="entry name" value="PYRUVATE-FLAVODOXIN OXIDOREDUCTASE-RELATED"/>
    <property type="match status" value="1"/>
</dbReference>
<name>A0A8J4HAB5_9PROT</name>
<dbReference type="Gene3D" id="3.40.50.920">
    <property type="match status" value="1"/>
</dbReference>
<comment type="caution">
    <text evidence="4">The sequence shown here is derived from an EMBL/GenBank/DDBJ whole genome shotgun (WGS) entry which is preliminary data.</text>
</comment>
<dbReference type="GO" id="GO:0016903">
    <property type="term" value="F:oxidoreductase activity, acting on the aldehyde or oxo group of donors"/>
    <property type="evidence" value="ECO:0007669"/>
    <property type="project" value="InterPro"/>
</dbReference>
<evidence type="ECO:0000256" key="1">
    <source>
        <dbReference type="ARBA" id="ARBA00023002"/>
    </source>
</evidence>
<evidence type="ECO:0000259" key="2">
    <source>
        <dbReference type="Pfam" id="PF01558"/>
    </source>
</evidence>
<accession>A0A8J4HAB5</accession>
<feature type="domain" description="Pyruvate/ketoisovalerate oxidoreductase catalytic" evidence="2">
    <location>
        <begin position="17"/>
        <end position="181"/>
    </location>
</feature>
<keyword evidence="1" id="KW-0560">Oxidoreductase</keyword>
<dbReference type="InterPro" id="IPR050722">
    <property type="entry name" value="Pyruvate:ferred/Flavod_OxRd"/>
</dbReference>
<dbReference type="CDD" id="cd07034">
    <property type="entry name" value="TPP_PYR_PFOR_IOR-alpha_like"/>
    <property type="match status" value="1"/>
</dbReference>
<dbReference type="InterPro" id="IPR002869">
    <property type="entry name" value="Pyrv_flavodox_OxRed_cen"/>
</dbReference>
<dbReference type="EMBL" id="DTQM01000108">
    <property type="protein sequence ID" value="HGC42722.1"/>
    <property type="molecule type" value="Genomic_DNA"/>
</dbReference>
<dbReference type="InterPro" id="IPR019752">
    <property type="entry name" value="Pyrv/ketoisovalerate_OxRed_cat"/>
</dbReference>
<dbReference type="Pfam" id="PF01855">
    <property type="entry name" value="POR_N"/>
    <property type="match status" value="1"/>
</dbReference>
<organism evidence="4">
    <name type="scientific">Acidicaldus sp</name>
    <dbReference type="NCBI Taxonomy" id="1872105"/>
    <lineage>
        <taxon>Bacteria</taxon>
        <taxon>Pseudomonadati</taxon>
        <taxon>Pseudomonadota</taxon>
        <taxon>Alphaproteobacteria</taxon>
        <taxon>Acetobacterales</taxon>
        <taxon>Acetobacteraceae</taxon>
        <taxon>Acidicaldus</taxon>
    </lineage>
</organism>
<dbReference type="InterPro" id="IPR022367">
    <property type="entry name" value="2-oxoacid/accept_OxRdtase_asu"/>
</dbReference>
<dbReference type="Gene3D" id="3.40.920.10">
    <property type="entry name" value="Pyruvate-ferredoxin oxidoreductase, PFOR, domain III"/>
    <property type="match status" value="1"/>
</dbReference>
<dbReference type="Gene3D" id="3.40.50.970">
    <property type="match status" value="1"/>
</dbReference>
<dbReference type="SUPFAM" id="SSF52922">
    <property type="entry name" value="TK C-terminal domain-like"/>
    <property type="match status" value="1"/>
</dbReference>
<dbReference type="SUPFAM" id="SSF52518">
    <property type="entry name" value="Thiamin diphosphate-binding fold (THDP-binding)"/>
    <property type="match status" value="1"/>
</dbReference>
<dbReference type="InterPro" id="IPR002880">
    <property type="entry name" value="Pyrv_Fd/Flavodoxin_OxRdtase_N"/>
</dbReference>
<evidence type="ECO:0000259" key="3">
    <source>
        <dbReference type="Pfam" id="PF01855"/>
    </source>
</evidence>
<feature type="domain" description="Pyruvate flavodoxin/ferredoxin oxidoreductase pyrimidine binding" evidence="3">
    <location>
        <begin position="215"/>
        <end position="387"/>
    </location>
</feature>
<dbReference type="InterPro" id="IPR029061">
    <property type="entry name" value="THDP-binding"/>
</dbReference>
<dbReference type="SUPFAM" id="SSF53323">
    <property type="entry name" value="Pyruvate-ferredoxin oxidoreductase, PFOR, domain III"/>
    <property type="match status" value="1"/>
</dbReference>
<dbReference type="NCBIfam" id="TIGR03710">
    <property type="entry name" value="OAFO_sf"/>
    <property type="match status" value="1"/>
</dbReference>
<reference evidence="4" key="1">
    <citation type="journal article" date="2020" name="mSystems">
        <title>Genome- and Community-Level Interaction Insights into Carbon Utilization and Element Cycling Functions of Hydrothermarchaeota in Hydrothermal Sediment.</title>
        <authorList>
            <person name="Zhou Z."/>
            <person name="Liu Y."/>
            <person name="Xu W."/>
            <person name="Pan J."/>
            <person name="Luo Z.H."/>
            <person name="Li M."/>
        </authorList>
    </citation>
    <scope>NUCLEOTIDE SEQUENCE</scope>
    <source>
        <strain evidence="4">SpSt-997</strain>
    </source>
</reference>
<proteinExistence type="predicted"/>
<dbReference type="FunFam" id="3.40.50.970:FF:000022">
    <property type="entry name" value="2-oxoglutarate ferredoxin oxidoreductase alpha subunit"/>
    <property type="match status" value="1"/>
</dbReference>
<dbReference type="InterPro" id="IPR009014">
    <property type="entry name" value="Transketo_C/PFOR_II"/>
</dbReference>
<dbReference type="Pfam" id="PF01558">
    <property type="entry name" value="POR"/>
    <property type="match status" value="1"/>
</dbReference>
<dbReference type="GO" id="GO:0006979">
    <property type="term" value="P:response to oxidative stress"/>
    <property type="evidence" value="ECO:0007669"/>
    <property type="project" value="TreeGrafter"/>
</dbReference>
<dbReference type="AlphaFoldDB" id="A0A8J4HAB5"/>